<keyword evidence="4" id="KW-0804">Transcription</keyword>
<dbReference type="GO" id="GO:0000981">
    <property type="term" value="F:DNA-binding transcription factor activity, RNA polymerase II-specific"/>
    <property type="evidence" value="ECO:0007669"/>
    <property type="project" value="TreeGrafter"/>
</dbReference>
<dbReference type="Pfam" id="PF00605">
    <property type="entry name" value="IRF"/>
    <property type="match status" value="1"/>
</dbReference>
<dbReference type="AlphaFoldDB" id="A0A4W5QTS4"/>
<evidence type="ECO:0000256" key="2">
    <source>
        <dbReference type="ARBA" id="ARBA00023015"/>
    </source>
</evidence>
<sequence>MSQSKPLLIPWLREQINSGQYPGVTWTNQERTEFCIPWKHALRQDSCSDDVLIFKAWAEVSNGRVQGDSSIWKRNFRSALRAKGFKLLLDNKNDAANPNKLFQWPDDAPTGGSQHQEHELYQDPSPLQESPGLPCFNYLYLAAEEETVYTAEGISTTFNQDILQECLQGLNIEQTGGNQPFQCGTLDQGSPTEATQGYELPVEQPQYPMEGAIGGNVLQGQRQYPVVMEAAVGGAVLPPQPVYPMDGAVGGAHEQQVVEQFTNELSRTMVGEHFKTDFRVSVYYRGVKMLEQLVENEAGFRLVYRPELTQPLLDPDSGLNLVSLPSPLPVWDETQAKLTQDILAHLGEGLEVGASGSIIYGLRKGGIKAFWSLDKFDKSGRPQAVSKCPEPLYQAKDFYGGLLKFMSSHREECPPFSLFFCLGEKWPDPDNRPWEKKLVMVEVVLTALELLKSIAVEGGASSLQSVELQLSLQESLQEMMDLC</sequence>
<dbReference type="GO" id="GO:0002376">
    <property type="term" value="P:immune system process"/>
    <property type="evidence" value="ECO:0007669"/>
    <property type="project" value="TreeGrafter"/>
</dbReference>
<accession>A0A4W5QTS4</accession>
<dbReference type="Pfam" id="PF10401">
    <property type="entry name" value="IRF-3"/>
    <property type="match status" value="1"/>
</dbReference>
<keyword evidence="2" id="KW-0805">Transcription regulation</keyword>
<dbReference type="PROSITE" id="PS00601">
    <property type="entry name" value="IRF_1"/>
    <property type="match status" value="1"/>
</dbReference>
<comment type="subcellular location">
    <subcellularLocation>
        <location evidence="1">Nucleus</location>
    </subcellularLocation>
</comment>
<dbReference type="CDD" id="cd00103">
    <property type="entry name" value="IRF"/>
    <property type="match status" value="1"/>
</dbReference>
<evidence type="ECO:0000256" key="5">
    <source>
        <dbReference type="ARBA" id="ARBA00023242"/>
    </source>
</evidence>
<dbReference type="Gene3D" id="1.10.10.10">
    <property type="entry name" value="Winged helix-like DNA-binding domain superfamily/Winged helix DNA-binding domain"/>
    <property type="match status" value="1"/>
</dbReference>
<reference evidence="7" key="2">
    <citation type="submission" date="2025-08" db="UniProtKB">
        <authorList>
            <consortium name="Ensembl"/>
        </authorList>
    </citation>
    <scope>IDENTIFICATION</scope>
</reference>
<dbReference type="InterPro" id="IPR008984">
    <property type="entry name" value="SMAD_FHA_dom_sf"/>
</dbReference>
<dbReference type="InterPro" id="IPR019471">
    <property type="entry name" value="Interferon_reg_factor-3"/>
</dbReference>
<dbReference type="GO" id="GO:0005634">
    <property type="term" value="C:nucleus"/>
    <property type="evidence" value="ECO:0007669"/>
    <property type="project" value="UniProtKB-SubCell"/>
</dbReference>
<dbReference type="STRING" id="62062.ENSHHUP00000075679"/>
<dbReference type="InterPro" id="IPR017855">
    <property type="entry name" value="SMAD-like_dom_sf"/>
</dbReference>
<proteinExistence type="predicted"/>
<keyword evidence="8" id="KW-1185">Reference proteome</keyword>
<dbReference type="InterPro" id="IPR036390">
    <property type="entry name" value="WH_DNA-bd_sf"/>
</dbReference>
<dbReference type="PANTHER" id="PTHR11949">
    <property type="entry name" value="INTERFERON REGULATORY FACTOR"/>
    <property type="match status" value="1"/>
</dbReference>
<dbReference type="PRINTS" id="PR00267">
    <property type="entry name" value="INTFRNREGFCT"/>
</dbReference>
<dbReference type="PROSITE" id="PS51507">
    <property type="entry name" value="IRF_2"/>
    <property type="match status" value="1"/>
</dbReference>
<dbReference type="Proteomes" id="UP000314982">
    <property type="component" value="Unassembled WGS sequence"/>
</dbReference>
<evidence type="ECO:0000256" key="1">
    <source>
        <dbReference type="ARBA" id="ARBA00004123"/>
    </source>
</evidence>
<evidence type="ECO:0000313" key="8">
    <source>
        <dbReference type="Proteomes" id="UP000314982"/>
    </source>
</evidence>
<dbReference type="FunFam" id="2.60.200.10:FF:000014">
    <property type="entry name" value="Interferon regulatory factor 3"/>
    <property type="match status" value="1"/>
</dbReference>
<dbReference type="SUPFAM" id="SSF49879">
    <property type="entry name" value="SMAD/FHA domain"/>
    <property type="match status" value="1"/>
</dbReference>
<dbReference type="InterPro" id="IPR001346">
    <property type="entry name" value="Interferon_reg_fact_DNA-bd_dom"/>
</dbReference>
<protein>
    <submittedName>
        <fullName evidence="7">Interferon regulatory factor 3</fullName>
    </submittedName>
</protein>
<evidence type="ECO:0000259" key="6">
    <source>
        <dbReference type="PROSITE" id="PS51507"/>
    </source>
</evidence>
<name>A0A4W5QTS4_9TELE</name>
<dbReference type="GO" id="GO:0045893">
    <property type="term" value="P:positive regulation of DNA-templated transcription"/>
    <property type="evidence" value="ECO:0007669"/>
    <property type="project" value="UniProtKB-ARBA"/>
</dbReference>
<organism evidence="7 8">
    <name type="scientific">Hucho hucho</name>
    <name type="common">huchen</name>
    <dbReference type="NCBI Taxonomy" id="62062"/>
    <lineage>
        <taxon>Eukaryota</taxon>
        <taxon>Metazoa</taxon>
        <taxon>Chordata</taxon>
        <taxon>Craniata</taxon>
        <taxon>Vertebrata</taxon>
        <taxon>Euteleostomi</taxon>
        <taxon>Actinopterygii</taxon>
        <taxon>Neopterygii</taxon>
        <taxon>Teleostei</taxon>
        <taxon>Protacanthopterygii</taxon>
        <taxon>Salmoniformes</taxon>
        <taxon>Salmonidae</taxon>
        <taxon>Salmoninae</taxon>
        <taxon>Hucho</taxon>
    </lineage>
</organism>
<dbReference type="Ensembl" id="ENSHHUT00000078153.1">
    <property type="protein sequence ID" value="ENSHHUP00000075679.1"/>
    <property type="gene ID" value="ENSHHUG00000044317.1"/>
</dbReference>
<keyword evidence="5" id="KW-0539">Nucleus</keyword>
<dbReference type="Gene3D" id="2.60.200.10">
    <property type="match status" value="1"/>
</dbReference>
<dbReference type="InterPro" id="IPR019817">
    <property type="entry name" value="Interferon_reg_fac_CS"/>
</dbReference>
<dbReference type="GeneTree" id="ENSGT00940000160569"/>
<dbReference type="SMART" id="SM00348">
    <property type="entry name" value="IRF"/>
    <property type="match status" value="1"/>
</dbReference>
<dbReference type="SMART" id="SM01243">
    <property type="entry name" value="IRF-3"/>
    <property type="match status" value="1"/>
</dbReference>
<dbReference type="SUPFAM" id="SSF46785">
    <property type="entry name" value="Winged helix' DNA-binding domain"/>
    <property type="match status" value="1"/>
</dbReference>
<evidence type="ECO:0000256" key="3">
    <source>
        <dbReference type="ARBA" id="ARBA00023125"/>
    </source>
</evidence>
<keyword evidence="3" id="KW-0238">DNA-binding</keyword>
<evidence type="ECO:0000256" key="4">
    <source>
        <dbReference type="ARBA" id="ARBA00023163"/>
    </source>
</evidence>
<reference evidence="7" key="3">
    <citation type="submission" date="2025-09" db="UniProtKB">
        <authorList>
            <consortium name="Ensembl"/>
        </authorList>
    </citation>
    <scope>IDENTIFICATION</scope>
</reference>
<feature type="domain" description="IRF tryptophan pentad repeat" evidence="6">
    <location>
        <begin position="5"/>
        <end position="106"/>
    </location>
</feature>
<dbReference type="PANTHER" id="PTHR11949:SF1">
    <property type="entry name" value="INTERFERON REGULATORY FACTOR 3"/>
    <property type="match status" value="1"/>
</dbReference>
<reference evidence="8" key="1">
    <citation type="submission" date="2018-06" db="EMBL/GenBank/DDBJ databases">
        <title>Genome assembly of Danube salmon.</title>
        <authorList>
            <person name="Macqueen D.J."/>
            <person name="Gundappa M.K."/>
        </authorList>
    </citation>
    <scope>NUCLEOTIDE SEQUENCE [LARGE SCALE GENOMIC DNA]</scope>
</reference>
<evidence type="ECO:0000313" key="7">
    <source>
        <dbReference type="Ensembl" id="ENSHHUP00000075679.1"/>
    </source>
</evidence>
<dbReference type="InterPro" id="IPR036388">
    <property type="entry name" value="WH-like_DNA-bd_sf"/>
</dbReference>
<dbReference type="GO" id="GO:0000978">
    <property type="term" value="F:RNA polymerase II cis-regulatory region sequence-specific DNA binding"/>
    <property type="evidence" value="ECO:0007669"/>
    <property type="project" value="TreeGrafter"/>
</dbReference>